<proteinExistence type="predicted"/>
<dbReference type="Gene3D" id="3.30.70.1240">
    <property type="entry name" value="DOPA-like domains"/>
    <property type="match status" value="1"/>
</dbReference>
<dbReference type="RefSeq" id="WP_354008625.1">
    <property type="nucleotide sequence ID" value="NZ_JBEWTA010000001.1"/>
</dbReference>
<keyword evidence="1" id="KW-0560">Oxidoreductase</keyword>
<dbReference type="Proteomes" id="UP001549366">
    <property type="component" value="Unassembled WGS sequence"/>
</dbReference>
<keyword evidence="1" id="KW-0223">Dioxygenase</keyword>
<dbReference type="InterPro" id="IPR014980">
    <property type="entry name" value="DOPA_dioxygen"/>
</dbReference>
<comment type="caution">
    <text evidence="1">The sequence shown here is derived from an EMBL/GenBank/DDBJ whole genome shotgun (WGS) entry which is preliminary data.</text>
</comment>
<accession>A0ABV2SLD1</accession>
<dbReference type="SUPFAM" id="SSF143410">
    <property type="entry name" value="DOPA-like"/>
    <property type="match status" value="1"/>
</dbReference>
<dbReference type="PANTHER" id="PTHR36423">
    <property type="entry name" value="AFR070WP"/>
    <property type="match status" value="1"/>
</dbReference>
<sequence length="108" mass="12381">MEFIKGYHAHIYFDPEESVAAESLCHAAGERFDLRVGRLHIQPVGPHPRGSCQLAFRANLFGELIPWLLINRNRLTVMVHGLTGDDLKDHIDYVFWLGEQETLNLDKL</sequence>
<evidence type="ECO:0000313" key="2">
    <source>
        <dbReference type="Proteomes" id="UP001549366"/>
    </source>
</evidence>
<evidence type="ECO:0000313" key="1">
    <source>
        <dbReference type="EMBL" id="MET4758553.1"/>
    </source>
</evidence>
<reference evidence="1 2" key="1">
    <citation type="submission" date="2024-06" db="EMBL/GenBank/DDBJ databases">
        <title>Genomic Encyclopedia of Type Strains, Phase V (KMG-V): Genome sequencing to study the core and pangenomes of soil and plant-associated prokaryotes.</title>
        <authorList>
            <person name="Whitman W."/>
        </authorList>
    </citation>
    <scope>NUCLEOTIDE SEQUENCE [LARGE SCALE GENOMIC DNA]</scope>
    <source>
        <strain evidence="1 2">NE40</strain>
    </source>
</reference>
<protein>
    <submittedName>
        <fullName evidence="1">Aromatic ring-cleaving dioxygenase</fullName>
    </submittedName>
</protein>
<dbReference type="PIRSF" id="PIRSF028139">
    <property type="entry name" value="DOPA-diox_rel_Mll2280"/>
    <property type="match status" value="1"/>
</dbReference>
<dbReference type="PANTHER" id="PTHR36423:SF2">
    <property type="entry name" value="AFR070WP"/>
    <property type="match status" value="1"/>
</dbReference>
<organism evidence="1 2">
    <name type="scientific">Endozoicomonas lisbonensis</name>
    <dbReference type="NCBI Taxonomy" id="3120522"/>
    <lineage>
        <taxon>Bacteria</taxon>
        <taxon>Pseudomonadati</taxon>
        <taxon>Pseudomonadota</taxon>
        <taxon>Gammaproteobacteria</taxon>
        <taxon>Oceanospirillales</taxon>
        <taxon>Endozoicomonadaceae</taxon>
        <taxon>Endozoicomonas</taxon>
    </lineage>
</organism>
<gene>
    <name evidence="1" type="ORF">V5J35_003745</name>
</gene>
<name>A0ABV2SLD1_9GAMM</name>
<dbReference type="Pfam" id="PF08883">
    <property type="entry name" value="DOPA_dioxygen"/>
    <property type="match status" value="1"/>
</dbReference>
<keyword evidence="2" id="KW-1185">Reference proteome</keyword>
<dbReference type="EMBL" id="JBEWTB010000002">
    <property type="protein sequence ID" value="MET4758553.1"/>
    <property type="molecule type" value="Genomic_DNA"/>
</dbReference>
<dbReference type="GO" id="GO:0051213">
    <property type="term" value="F:dioxygenase activity"/>
    <property type="evidence" value="ECO:0007669"/>
    <property type="project" value="UniProtKB-KW"/>
</dbReference>
<dbReference type="InterPro" id="IPR023389">
    <property type="entry name" value="DOPA-like_sf"/>
</dbReference>